<dbReference type="EMBL" id="CP024848">
    <property type="protein sequence ID" value="AXI08548.1"/>
    <property type="molecule type" value="Genomic_DNA"/>
</dbReference>
<dbReference type="AlphaFoldDB" id="A0A345PEW8"/>
<keyword evidence="1" id="KW-0167">Capsid protein</keyword>
<keyword evidence="2" id="KW-1185">Reference proteome</keyword>
<gene>
    <name evidence="1" type="ORF">CUC15_06280</name>
</gene>
<keyword evidence="1" id="KW-0946">Virion</keyword>
<dbReference type="OrthoDB" id="2455195at2"/>
<dbReference type="Pfam" id="PF11122">
    <property type="entry name" value="Spore-coat_CotD"/>
    <property type="match status" value="1"/>
</dbReference>
<reference evidence="2" key="1">
    <citation type="submission" date="2017-11" db="EMBL/GenBank/DDBJ databases">
        <authorList>
            <person name="Zhu W."/>
        </authorList>
    </citation>
    <scope>NUCLEOTIDE SEQUENCE [LARGE SCALE GENOMIC DNA]</scope>
    <source>
        <strain evidence="2">160</strain>
    </source>
</reference>
<dbReference type="KEGG" id="ocn:CUC15_06280"/>
<accession>A0A345PEW8</accession>
<dbReference type="InterPro" id="IPR020108">
    <property type="entry name" value="Spore_coat_CotD"/>
</dbReference>
<protein>
    <submittedName>
        <fullName evidence="1">Spore coat protein</fullName>
    </submittedName>
</protein>
<evidence type="ECO:0000313" key="2">
    <source>
        <dbReference type="Proteomes" id="UP000253908"/>
    </source>
</evidence>
<name>A0A345PEW8_9BACI</name>
<proteinExistence type="predicted"/>
<dbReference type="RefSeq" id="WP_114915843.1">
    <property type="nucleotide sequence ID" value="NZ_CP024848.1"/>
</dbReference>
<sequence length="175" mass="18119">MRFRHGRHCRCHTCRKTIVHPTKFNCVNQFSESEVDHVHPSHTTIMNHHLVKNNHVFPHSTSVQNTVNSVDQYGGSFEVPSPGQVAGAMAPGFGPGFGPGGQVAGAMAPGFGPGYGPGGQVAGAMMPGYGPGGQVAGANMPFGPGGQVAGVMQPGFGPHKGCKCGCGGNPSHHRW</sequence>
<organism evidence="1 2">
    <name type="scientific">Oceanobacillus zhaokaii</name>
    <dbReference type="NCBI Taxonomy" id="2052660"/>
    <lineage>
        <taxon>Bacteria</taxon>
        <taxon>Bacillati</taxon>
        <taxon>Bacillota</taxon>
        <taxon>Bacilli</taxon>
        <taxon>Bacillales</taxon>
        <taxon>Bacillaceae</taxon>
        <taxon>Oceanobacillus</taxon>
    </lineage>
</organism>
<dbReference type="Proteomes" id="UP000253908">
    <property type="component" value="Chromosome"/>
</dbReference>
<evidence type="ECO:0000313" key="1">
    <source>
        <dbReference type="EMBL" id="AXI08548.1"/>
    </source>
</evidence>